<gene>
    <name evidence="1" type="ORF">I7412_27925</name>
</gene>
<accession>A0A937RQP7</accession>
<sequence>MTDTRDRAARDPLEALRELCLPLPEVVERPSHGSPTWFIRGKTTFVSFVGEHHGNRLAFWCAAPPGAAAELISEDPDRFFRPPYVGHRGWLGVYLDVAVDWTEIAEIVLDAYRAVAPRRLAAALPDRPGPSARA</sequence>
<proteinExistence type="predicted"/>
<dbReference type="SUPFAM" id="SSF142906">
    <property type="entry name" value="YjbR-like"/>
    <property type="match status" value="1"/>
</dbReference>
<name>A0A937RQP7_9ACTN</name>
<dbReference type="EMBL" id="JAEACQ010000256">
    <property type="protein sequence ID" value="MBL7630923.1"/>
    <property type="molecule type" value="Genomic_DNA"/>
</dbReference>
<protein>
    <submittedName>
        <fullName evidence="1">MmcQ/YjbR family DNA-binding protein</fullName>
    </submittedName>
</protein>
<dbReference type="InterPro" id="IPR058532">
    <property type="entry name" value="YjbR/MT2646/Rv2570-like"/>
</dbReference>
<keyword evidence="1" id="KW-0238">DNA-binding</keyword>
<comment type="caution">
    <text evidence="1">The sequence shown here is derived from an EMBL/GenBank/DDBJ whole genome shotgun (WGS) entry which is preliminary data.</text>
</comment>
<keyword evidence="2" id="KW-1185">Reference proteome</keyword>
<organism evidence="1 2">
    <name type="scientific">Frankia nepalensis</name>
    <dbReference type="NCBI Taxonomy" id="1836974"/>
    <lineage>
        <taxon>Bacteria</taxon>
        <taxon>Bacillati</taxon>
        <taxon>Actinomycetota</taxon>
        <taxon>Actinomycetes</taxon>
        <taxon>Frankiales</taxon>
        <taxon>Frankiaceae</taxon>
        <taxon>Frankia</taxon>
    </lineage>
</organism>
<dbReference type="InterPro" id="IPR038056">
    <property type="entry name" value="YjbR-like_sf"/>
</dbReference>
<evidence type="ECO:0000313" key="1">
    <source>
        <dbReference type="EMBL" id="MBL7630923.1"/>
    </source>
</evidence>
<dbReference type="Proteomes" id="UP000604475">
    <property type="component" value="Unassembled WGS sequence"/>
</dbReference>
<dbReference type="Pfam" id="PF04237">
    <property type="entry name" value="YjbR"/>
    <property type="match status" value="1"/>
</dbReference>
<dbReference type="AlphaFoldDB" id="A0A937RQP7"/>
<dbReference type="Gene3D" id="3.90.1150.30">
    <property type="match status" value="1"/>
</dbReference>
<dbReference type="RefSeq" id="WP_203001819.1">
    <property type="nucleotide sequence ID" value="NZ_JADWYU010000116.1"/>
</dbReference>
<dbReference type="GO" id="GO:0003677">
    <property type="term" value="F:DNA binding"/>
    <property type="evidence" value="ECO:0007669"/>
    <property type="project" value="UniProtKB-KW"/>
</dbReference>
<reference evidence="1" key="1">
    <citation type="submission" date="2020-12" db="EMBL/GenBank/DDBJ databases">
        <title>Genomic characterization of non-nitrogen-fixing Frankia strains.</title>
        <authorList>
            <person name="Carlos-Shanley C."/>
            <person name="Guerra T."/>
            <person name="Hahn D."/>
        </authorList>
    </citation>
    <scope>NUCLEOTIDE SEQUENCE</scope>
    <source>
        <strain evidence="1">CN6</strain>
    </source>
</reference>
<evidence type="ECO:0000313" key="2">
    <source>
        <dbReference type="Proteomes" id="UP000604475"/>
    </source>
</evidence>